<name>A0A137P0R5_CONC2</name>
<dbReference type="InterPro" id="IPR029063">
    <property type="entry name" value="SAM-dependent_MTases_sf"/>
</dbReference>
<dbReference type="EMBL" id="KQ964569">
    <property type="protein sequence ID" value="KXN68592.1"/>
    <property type="molecule type" value="Genomic_DNA"/>
</dbReference>
<accession>A0A137P0R5</accession>
<keyword evidence="1" id="KW-0479">Metal-binding</keyword>
<keyword evidence="3" id="KW-0489">Methyltransferase</keyword>
<keyword evidence="2" id="KW-0460">Magnesium</keyword>
<evidence type="ECO:0000313" key="4">
    <source>
        <dbReference type="Proteomes" id="UP000070444"/>
    </source>
</evidence>
<dbReference type="InterPro" id="IPR005299">
    <property type="entry name" value="MeTrfase_7"/>
</dbReference>
<reference evidence="3 4" key="1">
    <citation type="journal article" date="2015" name="Genome Biol. Evol.">
        <title>Phylogenomic analyses indicate that early fungi evolved digesting cell walls of algal ancestors of land plants.</title>
        <authorList>
            <person name="Chang Y."/>
            <person name="Wang S."/>
            <person name="Sekimoto S."/>
            <person name="Aerts A.L."/>
            <person name="Choi C."/>
            <person name="Clum A."/>
            <person name="LaButti K.M."/>
            <person name="Lindquist E.A."/>
            <person name="Yee Ngan C."/>
            <person name="Ohm R.A."/>
            <person name="Salamov A.A."/>
            <person name="Grigoriev I.V."/>
            <person name="Spatafora J.W."/>
            <person name="Berbee M.L."/>
        </authorList>
    </citation>
    <scope>NUCLEOTIDE SEQUENCE [LARGE SCALE GENOMIC DNA]</scope>
    <source>
        <strain evidence="3 4">NRRL 28638</strain>
    </source>
</reference>
<evidence type="ECO:0000313" key="3">
    <source>
        <dbReference type="EMBL" id="KXN68592.1"/>
    </source>
</evidence>
<dbReference type="PANTHER" id="PTHR31009">
    <property type="entry name" value="S-ADENOSYL-L-METHIONINE:CARBOXYL METHYLTRANSFERASE FAMILY PROTEIN"/>
    <property type="match status" value="1"/>
</dbReference>
<dbReference type="GO" id="GO:0032259">
    <property type="term" value="P:methylation"/>
    <property type="evidence" value="ECO:0007669"/>
    <property type="project" value="UniProtKB-KW"/>
</dbReference>
<dbReference type="Gene3D" id="3.40.50.150">
    <property type="entry name" value="Vaccinia Virus protein VP39"/>
    <property type="match status" value="1"/>
</dbReference>
<proteinExistence type="predicted"/>
<dbReference type="Gene3D" id="1.10.1200.270">
    <property type="entry name" value="Methyltransferase, alpha-helical capping domain"/>
    <property type="match status" value="1"/>
</dbReference>
<sequence length="343" mass="40327">MTTINANSNQKETQSKSMFDYNKGSNTQLTWLKNNLKHLTVAIENLPKHKGSLNIGDYGCSQGKNSMFIMKHILDKLQNNLKYLESLKQLIVYHEDLPDNDFIQVRNCIEDSSIGYKHHSLVTSAGIDVNPNFVGKSYYENIVQPGVLDLVFCYNSIHWMPEYFPSKYGLGYMAEYKNHELTSKFNEMSYRYLEKWLNLRYEELKQGGLITINFITDCNLLDLLNKYWLLALKKFGYKQSDFDKVMFPVYFRQITEIQSVIDKFSTKFEVVFSETNIEYAKFTKMEVKALTKNQILGCLKHYSNIDEVRKLELYQSFEEFIFDDGREYLEPDGNINWLVLRKI</sequence>
<dbReference type="SUPFAM" id="SSF53335">
    <property type="entry name" value="S-adenosyl-L-methionine-dependent methyltransferases"/>
    <property type="match status" value="1"/>
</dbReference>
<organism evidence="3 4">
    <name type="scientific">Conidiobolus coronatus (strain ATCC 28846 / CBS 209.66 / NRRL 28638)</name>
    <name type="common">Delacroixia coronata</name>
    <dbReference type="NCBI Taxonomy" id="796925"/>
    <lineage>
        <taxon>Eukaryota</taxon>
        <taxon>Fungi</taxon>
        <taxon>Fungi incertae sedis</taxon>
        <taxon>Zoopagomycota</taxon>
        <taxon>Entomophthoromycotina</taxon>
        <taxon>Entomophthoromycetes</taxon>
        <taxon>Entomophthorales</taxon>
        <taxon>Ancylistaceae</taxon>
        <taxon>Conidiobolus</taxon>
    </lineage>
</organism>
<evidence type="ECO:0000256" key="2">
    <source>
        <dbReference type="ARBA" id="ARBA00022842"/>
    </source>
</evidence>
<keyword evidence="4" id="KW-1185">Reference proteome</keyword>
<dbReference type="GO" id="GO:0008168">
    <property type="term" value="F:methyltransferase activity"/>
    <property type="evidence" value="ECO:0007669"/>
    <property type="project" value="UniProtKB-KW"/>
</dbReference>
<dbReference type="Proteomes" id="UP000070444">
    <property type="component" value="Unassembled WGS sequence"/>
</dbReference>
<gene>
    <name evidence="3" type="ORF">CONCODRAFT_9112</name>
</gene>
<dbReference type="AlphaFoldDB" id="A0A137P0R5"/>
<evidence type="ECO:0000256" key="1">
    <source>
        <dbReference type="ARBA" id="ARBA00022723"/>
    </source>
</evidence>
<protein>
    <submittedName>
        <fullName evidence="3">S-adenosyl-L-methionine-dependent methyltransferase</fullName>
    </submittedName>
</protein>
<dbReference type="Pfam" id="PF03492">
    <property type="entry name" value="Methyltransf_7"/>
    <property type="match status" value="1"/>
</dbReference>
<keyword evidence="3" id="KW-0808">Transferase</keyword>
<dbReference type="InterPro" id="IPR042086">
    <property type="entry name" value="MeTrfase_capping"/>
</dbReference>
<dbReference type="GO" id="GO:0046872">
    <property type="term" value="F:metal ion binding"/>
    <property type="evidence" value="ECO:0007669"/>
    <property type="project" value="UniProtKB-KW"/>
</dbReference>
<dbReference type="OrthoDB" id="1523883at2759"/>